<dbReference type="EMBL" id="JABWDY010018669">
    <property type="protein sequence ID" value="KAF5194468.1"/>
    <property type="molecule type" value="Genomic_DNA"/>
</dbReference>
<organism evidence="8 9">
    <name type="scientific">Thalictrum thalictroides</name>
    <name type="common">Rue-anemone</name>
    <name type="synonym">Anemone thalictroides</name>
    <dbReference type="NCBI Taxonomy" id="46969"/>
    <lineage>
        <taxon>Eukaryota</taxon>
        <taxon>Viridiplantae</taxon>
        <taxon>Streptophyta</taxon>
        <taxon>Embryophyta</taxon>
        <taxon>Tracheophyta</taxon>
        <taxon>Spermatophyta</taxon>
        <taxon>Magnoliopsida</taxon>
        <taxon>Ranunculales</taxon>
        <taxon>Ranunculaceae</taxon>
        <taxon>Thalictroideae</taxon>
        <taxon>Thalictrum</taxon>
    </lineage>
</organism>
<keyword evidence="9" id="KW-1185">Reference proteome</keyword>
<keyword evidence="7" id="KW-0325">Glycoprotein</keyword>
<dbReference type="SUPFAM" id="SSF53474">
    <property type="entry name" value="alpha/beta-Hydrolases"/>
    <property type="match status" value="1"/>
</dbReference>
<sequence length="137" mass="15383">MEAYLNLPEVQKALLAKLTSWTKCSYLISWNDWPVTILPTIKQLMASGISVWIYSGDMDGRLPVTSSRYSINTYKLPIKTIWYPWYTGEEVGGYAVEYEGLVFATVRGAGHLVPSYQPERALTMISAFLQGKLPPTA</sequence>
<keyword evidence="2 8" id="KW-0121">Carboxypeptidase</keyword>
<protein>
    <submittedName>
        <fullName evidence="8">Serine carboxypeptidase-like</fullName>
    </submittedName>
</protein>
<comment type="similarity">
    <text evidence="1">Belongs to the peptidase S10 family.</text>
</comment>
<evidence type="ECO:0000256" key="4">
    <source>
        <dbReference type="ARBA" id="ARBA00022729"/>
    </source>
</evidence>
<proteinExistence type="inferred from homology"/>
<evidence type="ECO:0000313" key="8">
    <source>
        <dbReference type="EMBL" id="KAF5194468.1"/>
    </source>
</evidence>
<dbReference type="GO" id="GO:0005773">
    <property type="term" value="C:vacuole"/>
    <property type="evidence" value="ECO:0007669"/>
    <property type="project" value="TreeGrafter"/>
</dbReference>
<evidence type="ECO:0000256" key="5">
    <source>
        <dbReference type="ARBA" id="ARBA00022801"/>
    </source>
</evidence>
<evidence type="ECO:0000256" key="6">
    <source>
        <dbReference type="ARBA" id="ARBA00023157"/>
    </source>
</evidence>
<dbReference type="PANTHER" id="PTHR11802">
    <property type="entry name" value="SERINE PROTEASE FAMILY S10 SERINE CARBOXYPEPTIDASE"/>
    <property type="match status" value="1"/>
</dbReference>
<dbReference type="InterPro" id="IPR029058">
    <property type="entry name" value="AB_hydrolase_fold"/>
</dbReference>
<reference evidence="8 9" key="1">
    <citation type="submission" date="2020-06" db="EMBL/GenBank/DDBJ databases">
        <title>Transcriptomic and genomic resources for Thalictrum thalictroides and T. hernandezii: Facilitating candidate gene discovery in an emerging model plant lineage.</title>
        <authorList>
            <person name="Arias T."/>
            <person name="Riano-Pachon D.M."/>
            <person name="Di Stilio V.S."/>
        </authorList>
    </citation>
    <scope>NUCLEOTIDE SEQUENCE [LARGE SCALE GENOMIC DNA]</scope>
    <source>
        <strain evidence="9">cv. WT478/WT964</strain>
        <tissue evidence="8">Leaves</tissue>
    </source>
</reference>
<evidence type="ECO:0000256" key="1">
    <source>
        <dbReference type="ARBA" id="ARBA00009431"/>
    </source>
</evidence>
<comment type="caution">
    <text evidence="8">The sequence shown here is derived from an EMBL/GenBank/DDBJ whole genome shotgun (WGS) entry which is preliminary data.</text>
</comment>
<dbReference type="FunFam" id="3.40.50.11320:FF:000001">
    <property type="entry name" value="Carboxypeptidase"/>
    <property type="match status" value="1"/>
</dbReference>
<dbReference type="Gene3D" id="6.10.250.940">
    <property type="match status" value="1"/>
</dbReference>
<dbReference type="GO" id="GO:0004185">
    <property type="term" value="F:serine-type carboxypeptidase activity"/>
    <property type="evidence" value="ECO:0007669"/>
    <property type="project" value="InterPro"/>
</dbReference>
<keyword evidence="3" id="KW-0645">Protease</keyword>
<dbReference type="Pfam" id="PF00450">
    <property type="entry name" value="Peptidase_S10"/>
    <property type="match status" value="1"/>
</dbReference>
<evidence type="ECO:0000256" key="3">
    <source>
        <dbReference type="ARBA" id="ARBA00022670"/>
    </source>
</evidence>
<name>A0A7J6WC93_THATH</name>
<dbReference type="Proteomes" id="UP000554482">
    <property type="component" value="Unassembled WGS sequence"/>
</dbReference>
<keyword evidence="6" id="KW-1015">Disulfide bond</keyword>
<dbReference type="PROSITE" id="PS00560">
    <property type="entry name" value="CARBOXYPEPT_SER_HIS"/>
    <property type="match status" value="1"/>
</dbReference>
<dbReference type="InterPro" id="IPR001563">
    <property type="entry name" value="Peptidase_S10"/>
</dbReference>
<keyword evidence="4" id="KW-0732">Signal</keyword>
<gene>
    <name evidence="8" type="ORF">FRX31_015946</name>
</gene>
<keyword evidence="5" id="KW-0378">Hydrolase</keyword>
<dbReference type="Gene3D" id="3.40.50.11320">
    <property type="match status" value="1"/>
</dbReference>
<dbReference type="InterPro" id="IPR033124">
    <property type="entry name" value="Ser_caboxypep_his_AS"/>
</dbReference>
<evidence type="ECO:0000256" key="7">
    <source>
        <dbReference type="ARBA" id="ARBA00023180"/>
    </source>
</evidence>
<dbReference type="AlphaFoldDB" id="A0A7J6WC93"/>
<evidence type="ECO:0000256" key="2">
    <source>
        <dbReference type="ARBA" id="ARBA00022645"/>
    </source>
</evidence>
<dbReference type="PANTHER" id="PTHR11802:SF470">
    <property type="entry name" value="CARBOXYPEPTIDASE"/>
    <property type="match status" value="1"/>
</dbReference>
<evidence type="ECO:0000313" key="9">
    <source>
        <dbReference type="Proteomes" id="UP000554482"/>
    </source>
</evidence>
<dbReference type="OrthoDB" id="443318at2759"/>
<dbReference type="GO" id="GO:0006508">
    <property type="term" value="P:proteolysis"/>
    <property type="evidence" value="ECO:0007669"/>
    <property type="project" value="UniProtKB-KW"/>
</dbReference>
<accession>A0A7J6WC93</accession>